<feature type="compositionally biased region" description="Pro residues" evidence="1">
    <location>
        <begin position="175"/>
        <end position="185"/>
    </location>
</feature>
<evidence type="ECO:0000313" key="3">
    <source>
        <dbReference type="Proteomes" id="UP000461670"/>
    </source>
</evidence>
<gene>
    <name evidence="2" type="ORF">GAK30_03456</name>
</gene>
<feature type="region of interest" description="Disordered" evidence="1">
    <location>
        <begin position="157"/>
        <end position="196"/>
    </location>
</feature>
<dbReference type="AlphaFoldDB" id="A0A7V8FL72"/>
<name>A0A7V8FL72_9BURK</name>
<accession>A0A7V8FL72</accession>
<reference evidence="3" key="1">
    <citation type="journal article" date="2020" name="MBio">
        <title>Horizontal gene transfer to a defensive symbiont with a reduced genome amongst a multipartite beetle microbiome.</title>
        <authorList>
            <person name="Waterworth S.C."/>
            <person name="Florez L.V."/>
            <person name="Rees E.R."/>
            <person name="Hertweck C."/>
            <person name="Kaltenpoth M."/>
            <person name="Kwan J.C."/>
        </authorList>
    </citation>
    <scope>NUCLEOTIDE SEQUENCE [LARGE SCALE GENOMIC DNA]</scope>
</reference>
<dbReference type="EMBL" id="WNDQ01000072">
    <property type="protein sequence ID" value="KAF1018853.1"/>
    <property type="molecule type" value="Genomic_DNA"/>
</dbReference>
<proteinExistence type="predicted"/>
<evidence type="ECO:0000256" key="1">
    <source>
        <dbReference type="SAM" id="MobiDB-lite"/>
    </source>
</evidence>
<organism evidence="2 3">
    <name type="scientific">Paracidovorax wautersii</name>
    <dbReference type="NCBI Taxonomy" id="1177982"/>
    <lineage>
        <taxon>Bacteria</taxon>
        <taxon>Pseudomonadati</taxon>
        <taxon>Pseudomonadota</taxon>
        <taxon>Betaproteobacteria</taxon>
        <taxon>Burkholderiales</taxon>
        <taxon>Comamonadaceae</taxon>
        <taxon>Paracidovorax</taxon>
    </lineage>
</organism>
<sequence>MFRATLPRLPALRPSLALPGPRLTTVLVWACAAAVAVYWGTRLVAMPRPAGDFPVATSAPALADPAALARLLGAQPTAAPAAVVTRSKAVLLGVVAQDPAGGVALIAVDDAPPRPYRIGTPVADGYRLASADTRRATLQADGKPDWVLDMPKEFTPVAAASRPGSPAVQPAPVVQQPPPATPQPRRPFGGPQRQPS</sequence>
<dbReference type="Proteomes" id="UP000461670">
    <property type="component" value="Unassembled WGS sequence"/>
</dbReference>
<comment type="caution">
    <text evidence="2">The sequence shown here is derived from an EMBL/GenBank/DDBJ whole genome shotgun (WGS) entry which is preliminary data.</text>
</comment>
<evidence type="ECO:0008006" key="4">
    <source>
        <dbReference type="Google" id="ProtNLM"/>
    </source>
</evidence>
<protein>
    <recommendedName>
        <fullName evidence="4">General secretion pathway protein C</fullName>
    </recommendedName>
</protein>
<feature type="compositionally biased region" description="Low complexity" evidence="1">
    <location>
        <begin position="186"/>
        <end position="196"/>
    </location>
</feature>
<evidence type="ECO:0000313" key="2">
    <source>
        <dbReference type="EMBL" id="KAF1018853.1"/>
    </source>
</evidence>